<proteinExistence type="predicted"/>
<comment type="subcellular location">
    <subcellularLocation>
        <location evidence="1">Cell membrane</location>
        <topology evidence="1">Single-pass membrane protein</topology>
    </subcellularLocation>
</comment>
<sequence>MKKIYRSRENNVITGVIGGIGEYFNVDPVLLRLLWIFVTVFSAFVPGIVVYLAAVLVIPKRPMMHRVHEEDRQEAHGSTF</sequence>
<dbReference type="GO" id="GO:0005886">
    <property type="term" value="C:plasma membrane"/>
    <property type="evidence" value="ECO:0007669"/>
    <property type="project" value="UniProtKB-SubCell"/>
</dbReference>
<evidence type="ECO:0000259" key="7">
    <source>
        <dbReference type="Pfam" id="PF04024"/>
    </source>
</evidence>
<evidence type="ECO:0000256" key="4">
    <source>
        <dbReference type="ARBA" id="ARBA00022989"/>
    </source>
</evidence>
<dbReference type="PANTHER" id="PTHR33885:SF3">
    <property type="entry name" value="PHAGE SHOCK PROTEIN C"/>
    <property type="match status" value="1"/>
</dbReference>
<accession>A0A1G2NB58</accession>
<dbReference type="InterPro" id="IPR052027">
    <property type="entry name" value="PspC"/>
</dbReference>
<dbReference type="InterPro" id="IPR007168">
    <property type="entry name" value="Phageshock_PspC_N"/>
</dbReference>
<name>A0A1G2NB58_9BACT</name>
<dbReference type="PANTHER" id="PTHR33885">
    <property type="entry name" value="PHAGE SHOCK PROTEIN C"/>
    <property type="match status" value="1"/>
</dbReference>
<gene>
    <name evidence="8" type="ORF">A2928_02775</name>
</gene>
<evidence type="ECO:0000256" key="1">
    <source>
        <dbReference type="ARBA" id="ARBA00004162"/>
    </source>
</evidence>
<dbReference type="STRING" id="1802319.A2928_02775"/>
<evidence type="ECO:0000256" key="5">
    <source>
        <dbReference type="ARBA" id="ARBA00023136"/>
    </source>
</evidence>
<evidence type="ECO:0000313" key="9">
    <source>
        <dbReference type="Proteomes" id="UP000176221"/>
    </source>
</evidence>
<dbReference type="Proteomes" id="UP000176221">
    <property type="component" value="Unassembled WGS sequence"/>
</dbReference>
<keyword evidence="5 6" id="KW-0472">Membrane</keyword>
<keyword evidence="4 6" id="KW-1133">Transmembrane helix</keyword>
<dbReference type="AlphaFoldDB" id="A0A1G2NB58"/>
<keyword evidence="2" id="KW-1003">Cell membrane</keyword>
<dbReference type="EMBL" id="MHRX01000040">
    <property type="protein sequence ID" value="OHA32609.1"/>
    <property type="molecule type" value="Genomic_DNA"/>
</dbReference>
<comment type="caution">
    <text evidence="8">The sequence shown here is derived from an EMBL/GenBank/DDBJ whole genome shotgun (WGS) entry which is preliminary data.</text>
</comment>
<evidence type="ECO:0000256" key="6">
    <source>
        <dbReference type="SAM" id="Phobius"/>
    </source>
</evidence>
<feature type="domain" description="Phage shock protein PspC N-terminal" evidence="7">
    <location>
        <begin position="2"/>
        <end position="60"/>
    </location>
</feature>
<dbReference type="Pfam" id="PF04024">
    <property type="entry name" value="PspC"/>
    <property type="match status" value="1"/>
</dbReference>
<organism evidence="8 9">
    <name type="scientific">Candidatus Taylorbacteria bacterium RIFCSPLOWO2_01_FULL_45_15b</name>
    <dbReference type="NCBI Taxonomy" id="1802319"/>
    <lineage>
        <taxon>Bacteria</taxon>
        <taxon>Candidatus Tayloriibacteriota</taxon>
    </lineage>
</organism>
<protein>
    <recommendedName>
        <fullName evidence="7">Phage shock protein PspC N-terminal domain-containing protein</fullName>
    </recommendedName>
</protein>
<feature type="transmembrane region" description="Helical" evidence="6">
    <location>
        <begin position="33"/>
        <end position="58"/>
    </location>
</feature>
<evidence type="ECO:0000256" key="3">
    <source>
        <dbReference type="ARBA" id="ARBA00022692"/>
    </source>
</evidence>
<evidence type="ECO:0000256" key="2">
    <source>
        <dbReference type="ARBA" id="ARBA00022475"/>
    </source>
</evidence>
<keyword evidence="3 6" id="KW-0812">Transmembrane</keyword>
<evidence type="ECO:0000313" key="8">
    <source>
        <dbReference type="EMBL" id="OHA32609.1"/>
    </source>
</evidence>
<reference evidence="8 9" key="1">
    <citation type="journal article" date="2016" name="Nat. Commun.">
        <title>Thousands of microbial genomes shed light on interconnected biogeochemical processes in an aquifer system.</title>
        <authorList>
            <person name="Anantharaman K."/>
            <person name="Brown C.T."/>
            <person name="Hug L.A."/>
            <person name="Sharon I."/>
            <person name="Castelle C.J."/>
            <person name="Probst A.J."/>
            <person name="Thomas B.C."/>
            <person name="Singh A."/>
            <person name="Wilkins M.J."/>
            <person name="Karaoz U."/>
            <person name="Brodie E.L."/>
            <person name="Williams K.H."/>
            <person name="Hubbard S.S."/>
            <person name="Banfield J.F."/>
        </authorList>
    </citation>
    <scope>NUCLEOTIDE SEQUENCE [LARGE SCALE GENOMIC DNA]</scope>
</reference>